<dbReference type="AlphaFoldDB" id="A0A1B0CSJ5"/>
<dbReference type="GO" id="GO:0003993">
    <property type="term" value="F:acid phosphatase activity"/>
    <property type="evidence" value="ECO:0007669"/>
    <property type="project" value="UniProtKB-EC"/>
</dbReference>
<evidence type="ECO:0000256" key="3">
    <source>
        <dbReference type="ARBA" id="ARBA00012646"/>
    </source>
</evidence>
<proteinExistence type="inferred from homology"/>
<evidence type="ECO:0000256" key="9">
    <source>
        <dbReference type="SAM" id="SignalP"/>
    </source>
</evidence>
<evidence type="ECO:0000256" key="2">
    <source>
        <dbReference type="ARBA" id="ARBA00005375"/>
    </source>
</evidence>
<name>A0A1B0CSJ5_LUTLO</name>
<evidence type="ECO:0000313" key="11">
    <source>
        <dbReference type="Proteomes" id="UP000092461"/>
    </source>
</evidence>
<dbReference type="Pfam" id="PF00328">
    <property type="entry name" value="His_Phos_2"/>
    <property type="match status" value="1"/>
</dbReference>
<dbReference type="EMBL" id="AJWK01026148">
    <property type="status" value="NOT_ANNOTATED_CDS"/>
    <property type="molecule type" value="Genomic_DNA"/>
</dbReference>
<dbReference type="PROSITE" id="PS00616">
    <property type="entry name" value="HIS_ACID_PHOSPHAT_1"/>
    <property type="match status" value="1"/>
</dbReference>
<evidence type="ECO:0000256" key="8">
    <source>
        <dbReference type="SAM" id="Phobius"/>
    </source>
</evidence>
<sequence>MFLTHHSMRLISIVGFLMVLLFAATTATEEGVEKTGKLVFAHVMYRHGDRTPIDPYPNDPYRTPTEWDGVDWGQLTNVGKRQHYELGKWLRNRYGSLVNETYSRNEIFVRSTDVERTLQSALSNLAGFFPPMGHDVWNEDLKWQPIPVHTMPEKLDLLLASKKACPAYQYALKKRRRSEEYKELNKRFQGLYEYLSANTGRQINSLEGVQMLYSCLLIESIHNKTLPEWTKPIFPGDMEWISAKSFSTYCSTPQLARLKSGPILKEMLERFKNKTLGTLKPDRSLWIYSAHDTTVANLLNILGLFDPPHSPPFAACVMLEMRLIDEKPYISVFYKNTTAEPEAMNIPRCGRSCPLDKMFTLYKDLLPTDWEAECKLPLMTMSYEEVDLSSPSSAIVAVTVLVTSCLALLLVLMLVYAAITYNRRRHYQELYNIRTGPSRRSQLI</sequence>
<dbReference type="CDD" id="cd07061">
    <property type="entry name" value="HP_HAP_like"/>
    <property type="match status" value="1"/>
</dbReference>
<dbReference type="VEuPathDB" id="VectorBase:LLOJ007844"/>
<accession>A0A1B0CSJ5</accession>
<keyword evidence="8" id="KW-0812">Transmembrane</keyword>
<evidence type="ECO:0000256" key="4">
    <source>
        <dbReference type="ARBA" id="ARBA00022729"/>
    </source>
</evidence>
<evidence type="ECO:0000256" key="7">
    <source>
        <dbReference type="ARBA" id="ARBA00023180"/>
    </source>
</evidence>
<feature type="chain" id="PRO_5008406208" description="acid phosphatase" evidence="9">
    <location>
        <begin position="28"/>
        <end position="444"/>
    </location>
</feature>
<keyword evidence="8" id="KW-1133">Transmembrane helix</keyword>
<dbReference type="InterPro" id="IPR000560">
    <property type="entry name" value="His_Pase_clade-2"/>
</dbReference>
<evidence type="ECO:0000256" key="6">
    <source>
        <dbReference type="ARBA" id="ARBA00023157"/>
    </source>
</evidence>
<dbReference type="InterPro" id="IPR029033">
    <property type="entry name" value="His_PPase_superfam"/>
</dbReference>
<keyword evidence="7" id="KW-0325">Glycoprotein</keyword>
<keyword evidence="4 9" id="KW-0732">Signal</keyword>
<comment type="similarity">
    <text evidence="2">Belongs to the histidine acid phosphatase family.</text>
</comment>
<dbReference type="Gene3D" id="3.40.50.1240">
    <property type="entry name" value="Phosphoglycerate mutase-like"/>
    <property type="match status" value="1"/>
</dbReference>
<evidence type="ECO:0000256" key="5">
    <source>
        <dbReference type="ARBA" id="ARBA00022801"/>
    </source>
</evidence>
<evidence type="ECO:0000256" key="1">
    <source>
        <dbReference type="ARBA" id="ARBA00000032"/>
    </source>
</evidence>
<protein>
    <recommendedName>
        <fullName evidence="3">acid phosphatase</fullName>
        <ecNumber evidence="3">3.1.3.2</ecNumber>
    </recommendedName>
</protein>
<keyword evidence="6" id="KW-1015">Disulfide bond</keyword>
<keyword evidence="11" id="KW-1185">Reference proteome</keyword>
<feature type="transmembrane region" description="Helical" evidence="8">
    <location>
        <begin position="394"/>
        <end position="419"/>
    </location>
</feature>
<dbReference type="EC" id="3.1.3.2" evidence="3"/>
<dbReference type="PANTHER" id="PTHR11567:SF211">
    <property type="entry name" value="PROSTATIC ACID PHOSPHATASE"/>
    <property type="match status" value="1"/>
</dbReference>
<keyword evidence="8" id="KW-0472">Membrane</keyword>
<reference evidence="10" key="1">
    <citation type="submission" date="2020-05" db="UniProtKB">
        <authorList>
            <consortium name="EnsemblMetazoa"/>
        </authorList>
    </citation>
    <scope>IDENTIFICATION</scope>
    <source>
        <strain evidence="10">Jacobina</strain>
    </source>
</reference>
<evidence type="ECO:0000313" key="10">
    <source>
        <dbReference type="EnsemblMetazoa" id="LLOJ007844-PA"/>
    </source>
</evidence>
<comment type="catalytic activity">
    <reaction evidence="1">
        <text>a phosphate monoester + H2O = an alcohol + phosphate</text>
        <dbReference type="Rhea" id="RHEA:15017"/>
        <dbReference type="ChEBI" id="CHEBI:15377"/>
        <dbReference type="ChEBI" id="CHEBI:30879"/>
        <dbReference type="ChEBI" id="CHEBI:43474"/>
        <dbReference type="ChEBI" id="CHEBI:67140"/>
        <dbReference type="EC" id="3.1.3.2"/>
    </reaction>
</comment>
<dbReference type="InterPro" id="IPR033379">
    <property type="entry name" value="Acid_Pase_AS"/>
</dbReference>
<dbReference type="InterPro" id="IPR050645">
    <property type="entry name" value="Histidine_acid_phosphatase"/>
</dbReference>
<feature type="signal peptide" evidence="9">
    <location>
        <begin position="1"/>
        <end position="27"/>
    </location>
</feature>
<dbReference type="PANTHER" id="PTHR11567">
    <property type="entry name" value="ACID PHOSPHATASE-RELATED"/>
    <property type="match status" value="1"/>
</dbReference>
<dbReference type="EnsemblMetazoa" id="LLOJ007844-RA">
    <property type="protein sequence ID" value="LLOJ007844-PA"/>
    <property type="gene ID" value="LLOJ007844"/>
</dbReference>
<dbReference type="VEuPathDB" id="VectorBase:LLONM1_006060"/>
<dbReference type="SUPFAM" id="SSF53254">
    <property type="entry name" value="Phosphoglycerate mutase-like"/>
    <property type="match status" value="1"/>
</dbReference>
<keyword evidence="5" id="KW-0378">Hydrolase</keyword>
<organism evidence="10 11">
    <name type="scientific">Lutzomyia longipalpis</name>
    <name type="common">Sand fly</name>
    <dbReference type="NCBI Taxonomy" id="7200"/>
    <lineage>
        <taxon>Eukaryota</taxon>
        <taxon>Metazoa</taxon>
        <taxon>Ecdysozoa</taxon>
        <taxon>Arthropoda</taxon>
        <taxon>Hexapoda</taxon>
        <taxon>Insecta</taxon>
        <taxon>Pterygota</taxon>
        <taxon>Neoptera</taxon>
        <taxon>Endopterygota</taxon>
        <taxon>Diptera</taxon>
        <taxon>Nematocera</taxon>
        <taxon>Psychodoidea</taxon>
        <taxon>Psychodidae</taxon>
        <taxon>Lutzomyia</taxon>
        <taxon>Lutzomyia</taxon>
    </lineage>
</organism>
<dbReference type="Proteomes" id="UP000092461">
    <property type="component" value="Unassembled WGS sequence"/>
</dbReference>